<gene>
    <name evidence="1" type="ORF">AW10_04177</name>
</gene>
<dbReference type="EMBL" id="JEMX01000159">
    <property type="protein sequence ID" value="EXI75989.1"/>
    <property type="molecule type" value="Genomic_DNA"/>
</dbReference>
<dbReference type="Proteomes" id="UP000021816">
    <property type="component" value="Unassembled WGS sequence"/>
</dbReference>
<evidence type="ECO:0000313" key="2">
    <source>
        <dbReference type="Proteomes" id="UP000021816"/>
    </source>
</evidence>
<dbReference type="PATRIC" id="fig|1454003.3.peg.4237"/>
<evidence type="ECO:0000313" key="1">
    <source>
        <dbReference type="EMBL" id="EXI75989.1"/>
    </source>
</evidence>
<proteinExistence type="predicted"/>
<organism evidence="1 2">
    <name type="scientific">Candidatus Accumulibacter appositus</name>
    <dbReference type="NCBI Taxonomy" id="1454003"/>
    <lineage>
        <taxon>Bacteria</taxon>
        <taxon>Pseudomonadati</taxon>
        <taxon>Pseudomonadota</taxon>
        <taxon>Betaproteobacteria</taxon>
        <taxon>Candidatus Accumulibacter</taxon>
    </lineage>
</organism>
<protein>
    <submittedName>
        <fullName evidence="1">Uncharacterized protein</fullName>
    </submittedName>
</protein>
<dbReference type="AlphaFoldDB" id="A0A011QBC2"/>
<dbReference type="STRING" id="1454003.AW10_04177"/>
<comment type="caution">
    <text evidence="1">The sequence shown here is derived from an EMBL/GenBank/DDBJ whole genome shotgun (WGS) entry which is preliminary data.</text>
</comment>
<sequence length="96" mass="10743">MDKNQFTTEVALEFHRRMAAIIAAVQTGMWKHGVHELLGYATDFAVGEARGRQTLVLKSRSRSSYVRLQWETILGDAPADRQLVDDAIQSAINELA</sequence>
<accession>A0A011QBC2</accession>
<reference evidence="1 2" key="1">
    <citation type="submission" date="2014-02" db="EMBL/GenBank/DDBJ databases">
        <title>Expanding our view of genomic diversity in Candidatus Accumulibacter clades.</title>
        <authorList>
            <person name="Skennerton C.T."/>
            <person name="Barr J.J."/>
            <person name="Slater F.R."/>
            <person name="Bond P.L."/>
            <person name="Tyson G.W."/>
        </authorList>
    </citation>
    <scope>NUCLEOTIDE SEQUENCE [LARGE SCALE GENOMIC DNA]</scope>
    <source>
        <strain evidence="2">BA-92</strain>
    </source>
</reference>
<name>A0A011QBC2_9PROT</name>